<feature type="compositionally biased region" description="Low complexity" evidence="4">
    <location>
        <begin position="215"/>
        <end position="226"/>
    </location>
</feature>
<feature type="domain" description="Fork-head" evidence="5">
    <location>
        <begin position="106"/>
        <end position="198"/>
    </location>
</feature>
<dbReference type="PRINTS" id="PR00053">
    <property type="entry name" value="FORKHEAD"/>
</dbReference>
<proteinExistence type="predicted"/>
<dbReference type="PANTHER" id="PTHR11829">
    <property type="entry name" value="FORKHEAD BOX PROTEIN"/>
    <property type="match status" value="1"/>
</dbReference>
<reference evidence="6" key="1">
    <citation type="journal article" date="2020" name="Nat. Ecol. Evol.">
        <title>Deeply conserved synteny resolves early events in vertebrate evolution.</title>
        <authorList>
            <person name="Simakov O."/>
            <person name="Marletaz F."/>
            <person name="Yue J.X."/>
            <person name="O'Connell B."/>
            <person name="Jenkins J."/>
            <person name="Brandt A."/>
            <person name="Calef R."/>
            <person name="Tung C.H."/>
            <person name="Huang T.K."/>
            <person name="Schmutz J."/>
            <person name="Satoh N."/>
            <person name="Yu J.K."/>
            <person name="Putnam N.H."/>
            <person name="Green R.E."/>
            <person name="Rokhsar D.S."/>
        </authorList>
    </citation>
    <scope>NUCLEOTIDE SEQUENCE [LARGE SCALE GENOMIC DNA]</scope>
    <source>
        <strain evidence="6">S238N-H82</strain>
    </source>
</reference>
<dbReference type="OrthoDB" id="5954824at2759"/>
<dbReference type="RefSeq" id="XP_035658352.1">
    <property type="nucleotide sequence ID" value="XM_035802459.1"/>
</dbReference>
<evidence type="ECO:0000256" key="4">
    <source>
        <dbReference type="SAM" id="MobiDB-lite"/>
    </source>
</evidence>
<dbReference type="SMART" id="SM00339">
    <property type="entry name" value="FH"/>
    <property type="match status" value="1"/>
</dbReference>
<dbReference type="PANTHER" id="PTHR11829:SF343">
    <property type="entry name" value="FORK-HEAD DOMAIN-CONTAINING PROTEIN"/>
    <property type="match status" value="1"/>
</dbReference>
<dbReference type="GO" id="GO:0005634">
    <property type="term" value="C:nucleus"/>
    <property type="evidence" value="ECO:0007669"/>
    <property type="project" value="UniProtKB-SubCell"/>
</dbReference>
<dbReference type="Gene3D" id="1.10.10.10">
    <property type="entry name" value="Winged helix-like DNA-binding domain superfamily/Winged helix DNA-binding domain"/>
    <property type="match status" value="1"/>
</dbReference>
<dbReference type="Proteomes" id="UP000001554">
    <property type="component" value="Chromosome 2"/>
</dbReference>
<dbReference type="InterPro" id="IPR047519">
    <property type="entry name" value="FH_FOXQ2-like"/>
</dbReference>
<dbReference type="CDD" id="cd20035">
    <property type="entry name" value="FH_FOXQ2-like"/>
    <property type="match status" value="1"/>
</dbReference>
<dbReference type="InterPro" id="IPR030456">
    <property type="entry name" value="TF_fork_head_CS_2"/>
</dbReference>
<organism evidence="6 7">
    <name type="scientific">Branchiostoma floridae</name>
    <name type="common">Florida lancelet</name>
    <name type="synonym">Amphioxus</name>
    <dbReference type="NCBI Taxonomy" id="7739"/>
    <lineage>
        <taxon>Eukaryota</taxon>
        <taxon>Metazoa</taxon>
        <taxon>Chordata</taxon>
        <taxon>Cephalochordata</taxon>
        <taxon>Leptocardii</taxon>
        <taxon>Amphioxiformes</taxon>
        <taxon>Branchiostomatidae</taxon>
        <taxon>Branchiostoma</taxon>
    </lineage>
</organism>
<evidence type="ECO:0000256" key="3">
    <source>
        <dbReference type="PROSITE-ProRule" id="PRU00089"/>
    </source>
</evidence>
<evidence type="ECO:0000313" key="7">
    <source>
        <dbReference type="RefSeq" id="XP_035658352.1"/>
    </source>
</evidence>
<dbReference type="InterPro" id="IPR050211">
    <property type="entry name" value="FOX_domain-containing"/>
</dbReference>
<feature type="compositionally biased region" description="Polar residues" evidence="4">
    <location>
        <begin position="258"/>
        <end position="269"/>
    </location>
</feature>
<accession>A0A9J7HJF5</accession>
<dbReference type="FunFam" id="1.10.10.10:FF:000352">
    <property type="entry name" value="Forkhead box Q2"/>
    <property type="match status" value="1"/>
</dbReference>
<dbReference type="GeneID" id="118403676"/>
<evidence type="ECO:0000256" key="1">
    <source>
        <dbReference type="ARBA" id="ARBA00023125"/>
    </source>
</evidence>
<sequence>MHHFVRPVEMVPYQVKPSSGLQAPSSREGLQTIAVPRPQLPYQGMCVYDCGGRAHPSPPVHLTSDARLPMYASNPFFSTSYLFYPRSYLPVGPGTSFGPMPHEEPKPSHSYIGLIAMAIMSSKEKKLVLSDIYKYILDNYPYFRNRGPGWRNSIRHNLSLNDCFVKMGRSANGKGHFWAVHPANVDDFAQGDFRRRRAQRKVRKHMGLLPEDDGNSSSGSSNENSGTVSPPPRPCPSDPPRGSSHDPVPPSTGREESTVLQMSFSNDTSSQEKTREKTAKISPDGTLVRRKFDMASLLEPDSK</sequence>
<evidence type="ECO:0000256" key="2">
    <source>
        <dbReference type="ARBA" id="ARBA00023242"/>
    </source>
</evidence>
<dbReference type="InterPro" id="IPR036388">
    <property type="entry name" value="WH-like_DNA-bd_sf"/>
</dbReference>
<feature type="DNA-binding region" description="Fork-head" evidence="3">
    <location>
        <begin position="106"/>
        <end position="198"/>
    </location>
</feature>
<keyword evidence="6" id="KW-1185">Reference proteome</keyword>
<dbReference type="PROSITE" id="PS00658">
    <property type="entry name" value="FORK_HEAD_2"/>
    <property type="match status" value="1"/>
</dbReference>
<keyword evidence="2 3" id="KW-0539">Nucleus</keyword>
<dbReference type="PROSITE" id="PS50039">
    <property type="entry name" value="FORK_HEAD_3"/>
    <property type="match status" value="1"/>
</dbReference>
<keyword evidence="1 3" id="KW-0238">DNA-binding</keyword>
<protein>
    <submittedName>
        <fullName evidence="7">Forkhead box protein I1-like</fullName>
    </submittedName>
</protein>
<dbReference type="GO" id="GO:0030154">
    <property type="term" value="P:cell differentiation"/>
    <property type="evidence" value="ECO:0000318"/>
    <property type="project" value="GO_Central"/>
</dbReference>
<dbReference type="GO" id="GO:0009653">
    <property type="term" value="P:anatomical structure morphogenesis"/>
    <property type="evidence" value="ECO:0000318"/>
    <property type="project" value="GO_Central"/>
</dbReference>
<dbReference type="SUPFAM" id="SSF46785">
    <property type="entry name" value="Winged helix' DNA-binding domain"/>
    <property type="match status" value="1"/>
</dbReference>
<dbReference type="KEGG" id="bfo:118403676"/>
<comment type="subcellular location">
    <subcellularLocation>
        <location evidence="3">Nucleus</location>
    </subcellularLocation>
</comment>
<feature type="region of interest" description="Disordered" evidence="4">
    <location>
        <begin position="197"/>
        <end position="287"/>
    </location>
</feature>
<name>A0A9J7HJF5_BRAFL</name>
<dbReference type="GO" id="GO:0000978">
    <property type="term" value="F:RNA polymerase II cis-regulatory region sequence-specific DNA binding"/>
    <property type="evidence" value="ECO:0000318"/>
    <property type="project" value="GO_Central"/>
</dbReference>
<dbReference type="InterPro" id="IPR001766">
    <property type="entry name" value="Fork_head_dom"/>
</dbReference>
<dbReference type="AlphaFoldDB" id="A0A9J7HJF5"/>
<dbReference type="GO" id="GO:0006357">
    <property type="term" value="P:regulation of transcription by RNA polymerase II"/>
    <property type="evidence" value="ECO:0000318"/>
    <property type="project" value="GO_Central"/>
</dbReference>
<feature type="compositionally biased region" description="Basic residues" evidence="4">
    <location>
        <begin position="197"/>
        <end position="206"/>
    </location>
</feature>
<dbReference type="Pfam" id="PF00250">
    <property type="entry name" value="Forkhead"/>
    <property type="match status" value="1"/>
</dbReference>
<reference evidence="7" key="2">
    <citation type="submission" date="2025-08" db="UniProtKB">
        <authorList>
            <consortium name="RefSeq"/>
        </authorList>
    </citation>
    <scope>IDENTIFICATION</scope>
    <source>
        <strain evidence="7">S238N-H82</strain>
        <tissue evidence="7">Testes</tissue>
    </source>
</reference>
<feature type="compositionally biased region" description="Pro residues" evidence="4">
    <location>
        <begin position="229"/>
        <end position="239"/>
    </location>
</feature>
<evidence type="ECO:0000259" key="5">
    <source>
        <dbReference type="PROSITE" id="PS50039"/>
    </source>
</evidence>
<gene>
    <name evidence="7" type="primary">LOC118403676</name>
</gene>
<dbReference type="GO" id="GO:0000981">
    <property type="term" value="F:DNA-binding transcription factor activity, RNA polymerase II-specific"/>
    <property type="evidence" value="ECO:0000318"/>
    <property type="project" value="GO_Central"/>
</dbReference>
<feature type="compositionally biased region" description="Basic and acidic residues" evidence="4">
    <location>
        <begin position="270"/>
        <end position="279"/>
    </location>
</feature>
<dbReference type="InterPro" id="IPR036390">
    <property type="entry name" value="WH_DNA-bd_sf"/>
</dbReference>
<evidence type="ECO:0000313" key="6">
    <source>
        <dbReference type="Proteomes" id="UP000001554"/>
    </source>
</evidence>